<gene>
    <name evidence="2" type="ORF">Agub_g5640</name>
</gene>
<feature type="region of interest" description="Disordered" evidence="1">
    <location>
        <begin position="534"/>
        <end position="582"/>
    </location>
</feature>
<feature type="compositionally biased region" description="Gly residues" evidence="1">
    <location>
        <begin position="538"/>
        <end position="547"/>
    </location>
</feature>
<protein>
    <submittedName>
        <fullName evidence="2">Uncharacterized protein</fullName>
    </submittedName>
</protein>
<comment type="caution">
    <text evidence="2">The sequence shown here is derived from an EMBL/GenBank/DDBJ whole genome shotgun (WGS) entry which is preliminary data.</text>
</comment>
<organism evidence="2 3">
    <name type="scientific">Astrephomene gubernaculifera</name>
    <dbReference type="NCBI Taxonomy" id="47775"/>
    <lineage>
        <taxon>Eukaryota</taxon>
        <taxon>Viridiplantae</taxon>
        <taxon>Chlorophyta</taxon>
        <taxon>core chlorophytes</taxon>
        <taxon>Chlorophyceae</taxon>
        <taxon>CS clade</taxon>
        <taxon>Chlamydomonadales</taxon>
        <taxon>Astrephomenaceae</taxon>
        <taxon>Astrephomene</taxon>
    </lineage>
</organism>
<feature type="region of interest" description="Disordered" evidence="1">
    <location>
        <begin position="413"/>
        <end position="442"/>
    </location>
</feature>
<dbReference type="AlphaFoldDB" id="A0AAD3HKT6"/>
<feature type="compositionally biased region" description="Basic and acidic residues" evidence="1">
    <location>
        <begin position="77"/>
        <end position="95"/>
    </location>
</feature>
<feature type="region of interest" description="Disordered" evidence="1">
    <location>
        <begin position="171"/>
        <end position="200"/>
    </location>
</feature>
<accession>A0AAD3HKT6</accession>
<dbReference type="EMBL" id="BMAR01000007">
    <property type="protein sequence ID" value="GFR44407.1"/>
    <property type="molecule type" value="Genomic_DNA"/>
</dbReference>
<evidence type="ECO:0000313" key="2">
    <source>
        <dbReference type="EMBL" id="GFR44407.1"/>
    </source>
</evidence>
<evidence type="ECO:0000256" key="1">
    <source>
        <dbReference type="SAM" id="MobiDB-lite"/>
    </source>
</evidence>
<proteinExistence type="predicted"/>
<keyword evidence="3" id="KW-1185">Reference proteome</keyword>
<evidence type="ECO:0000313" key="3">
    <source>
        <dbReference type="Proteomes" id="UP001054857"/>
    </source>
</evidence>
<feature type="region of interest" description="Disordered" evidence="1">
    <location>
        <begin position="60"/>
        <end position="120"/>
    </location>
</feature>
<reference evidence="2 3" key="1">
    <citation type="journal article" date="2021" name="Sci. Rep.">
        <title>Genome sequencing of the multicellular alga Astrephomene provides insights into convergent evolution of germ-soma differentiation.</title>
        <authorList>
            <person name="Yamashita S."/>
            <person name="Yamamoto K."/>
            <person name="Matsuzaki R."/>
            <person name="Suzuki S."/>
            <person name="Yamaguchi H."/>
            <person name="Hirooka S."/>
            <person name="Minakuchi Y."/>
            <person name="Miyagishima S."/>
            <person name="Kawachi M."/>
            <person name="Toyoda A."/>
            <person name="Nozaki H."/>
        </authorList>
    </citation>
    <scope>NUCLEOTIDE SEQUENCE [LARGE SCALE GENOMIC DNA]</scope>
    <source>
        <strain evidence="2 3">NIES-4017</strain>
    </source>
</reference>
<dbReference type="Proteomes" id="UP001054857">
    <property type="component" value="Unassembled WGS sequence"/>
</dbReference>
<sequence>MDTDSQTRGAFPHRVRLFNYERDLKDLQEICANVYGGSDYLPRIVHRIVADPGQLVLAAESSGDADSTAEAPVSEEAGEHATGEPGSHVEGRQEQDGPGQQPGQEGQQQGRLAPRQAAGRGAAQRIDGVICAERRGATLFLYGLRVREGCRSRGLGHLLMEAACTRGPQQLANTADATPPPPLVPLQTPGPAVPSEHGGSETATADIVAIPTAAANGKDGAHGSSKTVTAACVCGPSAVRHLISCTTSYNPAPQRILGRQLEGPLWQLEIWPAGQSAAAHDAAMAEWSATAAAAAAASASATDVASVGAAVQVAATAAEAAAAGEEEEAKAPRLDPPHLLDWLPGARAVLDSDAAASALLPYWRRTTCASELRTAVSSLLYGNPYGYARTGMRTHCCRTTCVVHANGNGWGPGCQGGGDKTGNNGRSESRESSESNGSSRGRCSSCSCCCCRNHINGCGGGGVDDDPGSAGGGYRCCRGGGNGGGGGMGEGSAEEPLLWLPMPYEVWPLDSAFVLRELEAGNIWLLREGGERGAAAAAGGGDGGGSSSGSNGAVEPPEGRDSGGGGGGGDESEGSSSGGEGEGEGGAVVGIMLLTHFGTFGRVCAGILARHNAAAHAAIAHAGSLHPHFLASILRVPFAVTAATNARAVAAAATVAGVPYPLPALYEATEGFKDFWVYGRSV</sequence>
<feature type="compositionally biased region" description="Low complexity" evidence="1">
    <location>
        <begin position="96"/>
        <end position="120"/>
    </location>
</feature>
<name>A0AAD3HKT6_9CHLO</name>